<accession>A0AAE1QQ39</accession>
<dbReference type="GO" id="GO:0006888">
    <property type="term" value="P:endoplasmic reticulum to Golgi vesicle-mediated transport"/>
    <property type="evidence" value="ECO:0007669"/>
    <property type="project" value="InterPro"/>
</dbReference>
<protein>
    <recommendedName>
        <fullName evidence="3">Trafficking protein particle complex subunit 2</fullName>
    </recommendedName>
</protein>
<evidence type="ECO:0008006" key="3">
    <source>
        <dbReference type="Google" id="ProtNLM"/>
    </source>
</evidence>
<proteinExistence type="predicted"/>
<dbReference type="AlphaFoldDB" id="A0AAE1QQ39"/>
<dbReference type="Pfam" id="PF04628">
    <property type="entry name" value="Sedlin_N"/>
    <property type="match status" value="1"/>
</dbReference>
<dbReference type="GO" id="GO:0005737">
    <property type="term" value="C:cytoplasm"/>
    <property type="evidence" value="ECO:0007669"/>
    <property type="project" value="GOC"/>
</dbReference>
<dbReference type="InterPro" id="IPR006722">
    <property type="entry name" value="Sedlin"/>
</dbReference>
<gene>
    <name evidence="1" type="ORF">RND71_043592</name>
</gene>
<reference evidence="1" key="1">
    <citation type="submission" date="2023-12" db="EMBL/GenBank/DDBJ databases">
        <title>Genome assembly of Anisodus tanguticus.</title>
        <authorList>
            <person name="Wang Y.-J."/>
        </authorList>
    </citation>
    <scope>NUCLEOTIDE SEQUENCE</scope>
    <source>
        <strain evidence="1">KB-2021</strain>
        <tissue evidence="1">Leaf</tissue>
    </source>
</reference>
<organism evidence="1 2">
    <name type="scientific">Anisodus tanguticus</name>
    <dbReference type="NCBI Taxonomy" id="243964"/>
    <lineage>
        <taxon>Eukaryota</taxon>
        <taxon>Viridiplantae</taxon>
        <taxon>Streptophyta</taxon>
        <taxon>Embryophyta</taxon>
        <taxon>Tracheophyta</taxon>
        <taxon>Spermatophyta</taxon>
        <taxon>Magnoliopsida</taxon>
        <taxon>eudicotyledons</taxon>
        <taxon>Gunneridae</taxon>
        <taxon>Pentapetalae</taxon>
        <taxon>asterids</taxon>
        <taxon>lamiids</taxon>
        <taxon>Solanales</taxon>
        <taxon>Solanaceae</taxon>
        <taxon>Solanoideae</taxon>
        <taxon>Hyoscyameae</taxon>
        <taxon>Anisodus</taxon>
    </lineage>
</organism>
<dbReference type="Proteomes" id="UP001291623">
    <property type="component" value="Unassembled WGS sequence"/>
</dbReference>
<dbReference type="SUPFAM" id="SSF64356">
    <property type="entry name" value="SNARE-like"/>
    <property type="match status" value="1"/>
</dbReference>
<evidence type="ECO:0000313" key="1">
    <source>
        <dbReference type="EMBL" id="KAK4337306.1"/>
    </source>
</evidence>
<comment type="caution">
    <text evidence="1">The sequence shown here is derived from an EMBL/GenBank/DDBJ whole genome shotgun (WGS) entry which is preliminary data.</text>
</comment>
<dbReference type="PANTHER" id="PTHR12403">
    <property type="entry name" value="TRAFFICKING PROTEIN PARTICLE COMPLEX SUBUNIT 2"/>
    <property type="match status" value="1"/>
</dbReference>
<dbReference type="EMBL" id="JAVYJV010000039">
    <property type="protein sequence ID" value="KAK4337306.1"/>
    <property type="molecule type" value="Genomic_DNA"/>
</dbReference>
<dbReference type="Gene3D" id="3.30.450.70">
    <property type="match status" value="1"/>
</dbReference>
<keyword evidence="2" id="KW-1185">Reference proteome</keyword>
<evidence type="ECO:0000313" key="2">
    <source>
        <dbReference type="Proteomes" id="UP001291623"/>
    </source>
</evidence>
<name>A0AAE1QQ39_9SOLA</name>
<dbReference type="CDD" id="cd14825">
    <property type="entry name" value="TRAPPC2_sedlin"/>
    <property type="match status" value="1"/>
</dbReference>
<dbReference type="InterPro" id="IPR011012">
    <property type="entry name" value="Longin-like_dom_sf"/>
</dbReference>
<sequence>MSNSGYNYFFVIVGKSDNPLFELEHSTKSGNQLMDNKYLSQFIAHASLDLVDEHLSTSNLMYLKNVDKFNDNFVQAFVGASTLVRFLLLHDVNKIDENAVKQFFFDIYELYCKFELNPLYEHHTPIKSAVFEKKALALLKKHLP</sequence>